<protein>
    <recommendedName>
        <fullName evidence="4">DUF4034 domain-containing protein</fullName>
    </recommendedName>
</protein>
<dbReference type="Proteomes" id="UP000477722">
    <property type="component" value="Unassembled WGS sequence"/>
</dbReference>
<dbReference type="EMBL" id="JAAKZZ010000183">
    <property type="protein sequence ID" value="NGO70301.1"/>
    <property type="molecule type" value="Genomic_DNA"/>
</dbReference>
<name>A0A6G4X0V9_9ACTN</name>
<organism evidence="2 3">
    <name type="scientific">Streptomyces boncukensis</name>
    <dbReference type="NCBI Taxonomy" id="2711219"/>
    <lineage>
        <taxon>Bacteria</taxon>
        <taxon>Bacillati</taxon>
        <taxon>Actinomycetota</taxon>
        <taxon>Actinomycetes</taxon>
        <taxon>Kitasatosporales</taxon>
        <taxon>Streptomycetaceae</taxon>
        <taxon>Streptomyces</taxon>
    </lineage>
</organism>
<evidence type="ECO:0008006" key="4">
    <source>
        <dbReference type="Google" id="ProtNLM"/>
    </source>
</evidence>
<comment type="caution">
    <text evidence="2">The sequence shown here is derived from an EMBL/GenBank/DDBJ whole genome shotgun (WGS) entry which is preliminary data.</text>
</comment>
<gene>
    <name evidence="2" type="ORF">G5C65_18495</name>
</gene>
<feature type="region of interest" description="Disordered" evidence="1">
    <location>
        <begin position="1"/>
        <end position="20"/>
    </location>
</feature>
<dbReference type="AlphaFoldDB" id="A0A6G4X0V9"/>
<accession>A0A6G4X0V9</accession>
<sequence length="340" mass="38391">MRGEGTGLGPEEFRPRYHPSGFDGPLRSVLEDLRAGRWLSMRELLAGTGDDWELRTARTQVLGAVAAGSDVVETWLTEQPESAEARLMHARVAVERAERARRVNHREAAPLEAEAREACLTAAGITPEDPVPWVCLLALSPLDPRQVRAEHQQPPPEPMLPYGPWGLLQRVRERDRYNREAFHRVLHFLHVRSGGSPAEGIDFARWVASWAPGGSALLVVPLYAQVEHLRRQRAQGLKVPLSRPRWSGDPAVWDAERALEKWFTRAPPERRSLLDLNYLAHALWAAVRFREAARVFEALGPYATRLPWAYLTDDADQPELAVRQFVRARAHVLYYAGESP</sequence>
<evidence type="ECO:0000256" key="1">
    <source>
        <dbReference type="SAM" id="MobiDB-lite"/>
    </source>
</evidence>
<evidence type="ECO:0000313" key="3">
    <source>
        <dbReference type="Proteomes" id="UP000477722"/>
    </source>
</evidence>
<reference evidence="2 3" key="1">
    <citation type="submission" date="2020-02" db="EMBL/GenBank/DDBJ databases">
        <title>Whole-genome analyses of novel actinobacteria.</title>
        <authorList>
            <person name="Sahin N."/>
            <person name="Tatar D."/>
        </authorList>
    </citation>
    <scope>NUCLEOTIDE SEQUENCE [LARGE SCALE GENOMIC DNA]</scope>
    <source>
        <strain evidence="2 3">SB3404</strain>
    </source>
</reference>
<keyword evidence="3" id="KW-1185">Reference proteome</keyword>
<dbReference type="RefSeq" id="WP_165299969.1">
    <property type="nucleotide sequence ID" value="NZ_JAAKZZ010000183.1"/>
</dbReference>
<proteinExistence type="predicted"/>
<evidence type="ECO:0000313" key="2">
    <source>
        <dbReference type="EMBL" id="NGO70301.1"/>
    </source>
</evidence>